<keyword evidence="1" id="KW-1133">Transmembrane helix</keyword>
<feature type="domain" description="Low-salt glycan biosynthesis hexosyltransferase Agl6 C-terminal transmembrane region" evidence="3">
    <location>
        <begin position="284"/>
        <end position="371"/>
    </location>
</feature>
<dbReference type="InterPro" id="IPR050256">
    <property type="entry name" value="Glycosyltransferase_2"/>
</dbReference>
<name>A0A0W8FHJ5_9ZZZZ</name>
<dbReference type="FunFam" id="3.90.550.10:FF:000129">
    <property type="entry name" value="Glycosyltransferase family 2 protein"/>
    <property type="match status" value="1"/>
</dbReference>
<dbReference type="InterPro" id="IPR029044">
    <property type="entry name" value="Nucleotide-diphossugar_trans"/>
</dbReference>
<feature type="transmembrane region" description="Helical" evidence="1">
    <location>
        <begin position="231"/>
        <end position="252"/>
    </location>
</feature>
<sequence length="383" mass="41828">MDLPTPDISVVLPALNEEETIGECIGRIRQVFADLGVRGEIIIADSSSDRTAAIAESLGATVVRPAQMGYGNAYLAGLARAQGRYIAIGDADNTYDFRELPKLLEPLEDGADLVMGSRLRGEIRPGAMPALHRYIGNPLLTWLLNRLFSTDISDAHSGFRVIRRDALERLNLKTGGMEFASEMFIEAAQAGLRIAEVPITYSPRVAPSKLNSFSDGWRHVRFMLLYRPLPFVAVPGLLFAVFGLSMMAIFLLKGDIETSHLHSFILAALAFVGGLQALFMGLTIKVYSTIHGYSKGGGFIDTLMSYHHLERELFLGILLMIAGAAVGLGIVREWAAAGFGSLFQISNAVWSLALFLSGMQIVFSAVFISMMLLKHEDDAEEKK</sequence>
<evidence type="ECO:0000259" key="2">
    <source>
        <dbReference type="Pfam" id="PF00535"/>
    </source>
</evidence>
<dbReference type="PANTHER" id="PTHR48090:SF7">
    <property type="entry name" value="RFBJ PROTEIN"/>
    <property type="match status" value="1"/>
</dbReference>
<evidence type="ECO:0000259" key="3">
    <source>
        <dbReference type="Pfam" id="PF26629"/>
    </source>
</evidence>
<feature type="domain" description="Glycosyltransferase 2-like" evidence="2">
    <location>
        <begin position="9"/>
        <end position="169"/>
    </location>
</feature>
<proteinExistence type="predicted"/>
<dbReference type="CDD" id="cd04179">
    <property type="entry name" value="DPM_DPG-synthase_like"/>
    <property type="match status" value="1"/>
</dbReference>
<dbReference type="EMBL" id="LNQE01001225">
    <property type="protein sequence ID" value="KUG20114.1"/>
    <property type="molecule type" value="Genomic_DNA"/>
</dbReference>
<comment type="caution">
    <text evidence="4">The sequence shown here is derived from an EMBL/GenBank/DDBJ whole genome shotgun (WGS) entry which is preliminary data.</text>
</comment>
<keyword evidence="1" id="KW-0812">Transmembrane</keyword>
<dbReference type="InterPro" id="IPR058718">
    <property type="entry name" value="Agl6_TM_C"/>
</dbReference>
<reference evidence="4" key="1">
    <citation type="journal article" date="2015" name="Proc. Natl. Acad. Sci. U.S.A.">
        <title>Networks of energetic and metabolic interactions define dynamics in microbial communities.</title>
        <authorList>
            <person name="Embree M."/>
            <person name="Liu J.K."/>
            <person name="Al-Bassam M.M."/>
            <person name="Zengler K."/>
        </authorList>
    </citation>
    <scope>NUCLEOTIDE SEQUENCE</scope>
</reference>
<feature type="transmembrane region" description="Helical" evidence="1">
    <location>
        <begin position="313"/>
        <end position="331"/>
    </location>
</feature>
<protein>
    <submittedName>
        <fullName evidence="4">Putative dolichol-p-glucose synthetase</fullName>
    </submittedName>
</protein>
<evidence type="ECO:0000313" key="4">
    <source>
        <dbReference type="EMBL" id="KUG20114.1"/>
    </source>
</evidence>
<dbReference type="InterPro" id="IPR001173">
    <property type="entry name" value="Glyco_trans_2-like"/>
</dbReference>
<dbReference type="Pfam" id="PF00535">
    <property type="entry name" value="Glycos_transf_2"/>
    <property type="match status" value="1"/>
</dbReference>
<evidence type="ECO:0000256" key="1">
    <source>
        <dbReference type="SAM" id="Phobius"/>
    </source>
</evidence>
<accession>A0A0W8FHJ5</accession>
<dbReference type="SUPFAM" id="SSF53448">
    <property type="entry name" value="Nucleotide-diphospho-sugar transferases"/>
    <property type="match status" value="1"/>
</dbReference>
<dbReference type="PANTHER" id="PTHR48090">
    <property type="entry name" value="UNDECAPRENYL-PHOSPHATE 4-DEOXY-4-FORMAMIDO-L-ARABINOSE TRANSFERASE-RELATED"/>
    <property type="match status" value="1"/>
</dbReference>
<organism evidence="4">
    <name type="scientific">hydrocarbon metagenome</name>
    <dbReference type="NCBI Taxonomy" id="938273"/>
    <lineage>
        <taxon>unclassified sequences</taxon>
        <taxon>metagenomes</taxon>
        <taxon>ecological metagenomes</taxon>
    </lineage>
</organism>
<feature type="transmembrane region" description="Helical" evidence="1">
    <location>
        <begin position="351"/>
        <end position="373"/>
    </location>
</feature>
<keyword evidence="1" id="KW-0472">Membrane</keyword>
<feature type="transmembrane region" description="Helical" evidence="1">
    <location>
        <begin position="264"/>
        <end position="287"/>
    </location>
</feature>
<gene>
    <name evidence="4" type="ORF">ASZ90_010156</name>
</gene>
<dbReference type="AlphaFoldDB" id="A0A0W8FHJ5"/>
<dbReference type="Pfam" id="PF26629">
    <property type="entry name" value="GT2_TM_C"/>
    <property type="match status" value="1"/>
</dbReference>
<dbReference type="Gene3D" id="3.90.550.10">
    <property type="entry name" value="Spore Coat Polysaccharide Biosynthesis Protein SpsA, Chain A"/>
    <property type="match status" value="1"/>
</dbReference>